<accession>A0A9D1ARP3</accession>
<dbReference type="AlphaFoldDB" id="A0A9D1ARP3"/>
<dbReference type="EC" id="3.2.1.26" evidence="2"/>
<dbReference type="InterPro" id="IPR013148">
    <property type="entry name" value="Glyco_hydro_32_N"/>
</dbReference>
<dbReference type="PANTHER" id="PTHR43101:SF1">
    <property type="entry name" value="BETA-FRUCTOSIDASE"/>
    <property type="match status" value="1"/>
</dbReference>
<dbReference type="Gene3D" id="2.115.10.20">
    <property type="entry name" value="Glycosyl hydrolase domain, family 43"/>
    <property type="match status" value="1"/>
</dbReference>
<sequence length="438" mass="48893">MITDFLHLKAPGNWINDPNGFLYFHGAYHLFYQHFPYAPRWGTMHWGHAVSHDLVHWTHLGIALFPSKAYDRNGVFSGSALELDGKLHLYYSAVRYLAEEPEDIHLARGGGLQTSQAMLVSPDGRTFDNWSKRQIIPVLEDPALGDAADTRDPKVWASDGGYYMILGSKAQGQGKVLFYRSGDGTHWNYANSYTDPSFGSMLECPDLFPLGSSYLLVGSPMGVIQDGLPYADQTMYAPADFAEDTCTLRLLAPFTYLDWGLDLYAPQSTLDDQGRRVLIGWMRMPQAVRGEADGRGPWRGMMSLPRVAEWENGRVFFRPHPQVVAQFTQPVSSPRPTMPLRILASLPEGASLDLFGYQIRRERGAVTADRSQVFDQIPGYRMTASTPPISAPCCPLEIYVEPNLVEIFVNHGQYVLSHVVYGLRGSFSGPIDDMTTVS</sequence>
<dbReference type="SMART" id="SM00640">
    <property type="entry name" value="Glyco_32"/>
    <property type="match status" value="1"/>
</dbReference>
<dbReference type="InterPro" id="IPR023296">
    <property type="entry name" value="Glyco_hydro_beta-prop_sf"/>
</dbReference>
<dbReference type="PANTHER" id="PTHR43101">
    <property type="entry name" value="BETA-FRUCTOSIDASE"/>
    <property type="match status" value="1"/>
</dbReference>
<comment type="caution">
    <text evidence="6">The sequence shown here is derived from an EMBL/GenBank/DDBJ whole genome shotgun (WGS) entry which is preliminary data.</text>
</comment>
<feature type="domain" description="Glycosyl hydrolase family 32 N-terminal" evidence="5">
    <location>
        <begin position="7"/>
        <end position="315"/>
    </location>
</feature>
<evidence type="ECO:0000256" key="2">
    <source>
        <dbReference type="ARBA" id="ARBA00012758"/>
    </source>
</evidence>
<reference evidence="6" key="2">
    <citation type="journal article" date="2021" name="PeerJ">
        <title>Extensive microbial diversity within the chicken gut microbiome revealed by metagenomics and culture.</title>
        <authorList>
            <person name="Gilroy R."/>
            <person name="Ravi A."/>
            <person name="Getino M."/>
            <person name="Pursley I."/>
            <person name="Horton D.L."/>
            <person name="Alikhan N.F."/>
            <person name="Baker D."/>
            <person name="Gharbi K."/>
            <person name="Hall N."/>
            <person name="Watson M."/>
            <person name="Adriaenssens E.M."/>
            <person name="Foster-Nyarko E."/>
            <person name="Jarju S."/>
            <person name="Secka A."/>
            <person name="Antonio M."/>
            <person name="Oren A."/>
            <person name="Chaudhuri R.R."/>
            <person name="La Ragione R."/>
            <person name="Hildebrand F."/>
            <person name="Pallen M.J."/>
        </authorList>
    </citation>
    <scope>NUCLEOTIDE SEQUENCE</scope>
    <source>
        <strain evidence="6">ChiBcec15-4380</strain>
    </source>
</reference>
<dbReference type="CDD" id="cd08996">
    <property type="entry name" value="GH32_FFase"/>
    <property type="match status" value="1"/>
</dbReference>
<proteinExistence type="inferred from homology"/>
<dbReference type="SUPFAM" id="SSF75005">
    <property type="entry name" value="Arabinanase/levansucrase/invertase"/>
    <property type="match status" value="1"/>
</dbReference>
<dbReference type="EMBL" id="DVHE01000007">
    <property type="protein sequence ID" value="HIR49808.1"/>
    <property type="molecule type" value="Genomic_DNA"/>
</dbReference>
<keyword evidence="3 6" id="KW-0378">Hydrolase</keyword>
<dbReference type="Pfam" id="PF00251">
    <property type="entry name" value="Glyco_hydro_32N"/>
    <property type="match status" value="1"/>
</dbReference>
<keyword evidence="4" id="KW-0326">Glycosidase</keyword>
<dbReference type="Proteomes" id="UP000824239">
    <property type="component" value="Unassembled WGS sequence"/>
</dbReference>
<evidence type="ECO:0000256" key="1">
    <source>
        <dbReference type="ARBA" id="ARBA00009902"/>
    </source>
</evidence>
<dbReference type="GO" id="GO:0005975">
    <property type="term" value="P:carbohydrate metabolic process"/>
    <property type="evidence" value="ECO:0007669"/>
    <property type="project" value="InterPro"/>
</dbReference>
<name>A0A9D1ARP3_9FIRM</name>
<evidence type="ECO:0000259" key="5">
    <source>
        <dbReference type="Pfam" id="PF00251"/>
    </source>
</evidence>
<evidence type="ECO:0000256" key="4">
    <source>
        <dbReference type="ARBA" id="ARBA00023295"/>
    </source>
</evidence>
<evidence type="ECO:0000313" key="6">
    <source>
        <dbReference type="EMBL" id="HIR49808.1"/>
    </source>
</evidence>
<evidence type="ECO:0000256" key="3">
    <source>
        <dbReference type="ARBA" id="ARBA00022801"/>
    </source>
</evidence>
<dbReference type="GO" id="GO:0004564">
    <property type="term" value="F:beta-fructofuranosidase activity"/>
    <property type="evidence" value="ECO:0007669"/>
    <property type="project" value="UniProtKB-EC"/>
</dbReference>
<dbReference type="InterPro" id="IPR001362">
    <property type="entry name" value="Glyco_hydro_32"/>
</dbReference>
<organism evidence="6 7">
    <name type="scientific">Candidatus Avoscillospira avicola</name>
    <dbReference type="NCBI Taxonomy" id="2840706"/>
    <lineage>
        <taxon>Bacteria</taxon>
        <taxon>Bacillati</taxon>
        <taxon>Bacillota</taxon>
        <taxon>Clostridia</taxon>
        <taxon>Eubacteriales</taxon>
        <taxon>Oscillospiraceae</taxon>
        <taxon>Oscillospiraceae incertae sedis</taxon>
        <taxon>Candidatus Avoscillospira</taxon>
    </lineage>
</organism>
<reference evidence="6" key="1">
    <citation type="submission" date="2020-10" db="EMBL/GenBank/DDBJ databases">
        <authorList>
            <person name="Gilroy R."/>
        </authorList>
    </citation>
    <scope>NUCLEOTIDE SEQUENCE</scope>
    <source>
        <strain evidence="6">ChiBcec15-4380</strain>
    </source>
</reference>
<dbReference type="InterPro" id="IPR051214">
    <property type="entry name" value="GH32_Enzymes"/>
</dbReference>
<gene>
    <name evidence="6" type="ORF">IAA53_00740</name>
</gene>
<comment type="similarity">
    <text evidence="1">Belongs to the glycosyl hydrolase 32 family.</text>
</comment>
<evidence type="ECO:0000313" key="7">
    <source>
        <dbReference type="Proteomes" id="UP000824239"/>
    </source>
</evidence>
<protein>
    <recommendedName>
        <fullName evidence="2">beta-fructofuranosidase</fullName>
        <ecNumber evidence="2">3.2.1.26</ecNumber>
    </recommendedName>
</protein>